<feature type="signal peptide" evidence="4">
    <location>
        <begin position="1"/>
        <end position="21"/>
    </location>
</feature>
<dbReference type="GO" id="GO:0016020">
    <property type="term" value="C:membrane"/>
    <property type="evidence" value="ECO:0007669"/>
    <property type="project" value="InterPro"/>
</dbReference>
<dbReference type="InterPro" id="IPR003644">
    <property type="entry name" value="Calx_beta"/>
</dbReference>
<protein>
    <submittedName>
        <fullName evidence="6">Endonuclease/exonuclease/phosphatase family protein</fullName>
    </submittedName>
</protein>
<dbReference type="PANTHER" id="PTHR42834:SF1">
    <property type="entry name" value="ENDONUCLEASE_EXONUCLEASE_PHOSPHATASE FAMILY PROTEIN (AFU_ORTHOLOGUE AFUA_3G09210)"/>
    <property type="match status" value="1"/>
</dbReference>
<dbReference type="GO" id="GO:0005509">
    <property type="term" value="F:calcium ion binding"/>
    <property type="evidence" value="ECO:0007669"/>
    <property type="project" value="InterPro"/>
</dbReference>
<evidence type="ECO:0000256" key="2">
    <source>
        <dbReference type="ARBA" id="ARBA00022737"/>
    </source>
</evidence>
<evidence type="ECO:0000256" key="3">
    <source>
        <dbReference type="ARBA" id="ARBA00022837"/>
    </source>
</evidence>
<name>A0A926XT57_9BACT</name>
<dbReference type="GO" id="GO:0004519">
    <property type="term" value="F:endonuclease activity"/>
    <property type="evidence" value="ECO:0007669"/>
    <property type="project" value="UniProtKB-KW"/>
</dbReference>
<dbReference type="Gene3D" id="2.60.40.2030">
    <property type="match status" value="1"/>
</dbReference>
<dbReference type="InterPro" id="IPR036691">
    <property type="entry name" value="Endo/exonu/phosph_ase_sf"/>
</dbReference>
<dbReference type="Gene3D" id="2.60.40.10">
    <property type="entry name" value="Immunoglobulins"/>
    <property type="match status" value="4"/>
</dbReference>
<organism evidence="6 7">
    <name type="scientific">Spirosoma profusum</name>
    <dbReference type="NCBI Taxonomy" id="2771354"/>
    <lineage>
        <taxon>Bacteria</taxon>
        <taxon>Pseudomonadati</taxon>
        <taxon>Bacteroidota</taxon>
        <taxon>Cytophagia</taxon>
        <taxon>Cytophagales</taxon>
        <taxon>Cytophagaceae</taxon>
        <taxon>Spirosoma</taxon>
    </lineage>
</organism>
<evidence type="ECO:0000256" key="1">
    <source>
        <dbReference type="ARBA" id="ARBA00022729"/>
    </source>
</evidence>
<dbReference type="CDD" id="cd04486">
    <property type="entry name" value="YhcR_OBF_like"/>
    <property type="match status" value="1"/>
</dbReference>
<dbReference type="RefSeq" id="WP_190885570.1">
    <property type="nucleotide sequence ID" value="NZ_JACWZY010000002.1"/>
</dbReference>
<feature type="chain" id="PRO_5037793784" evidence="4">
    <location>
        <begin position="22"/>
        <end position="1623"/>
    </location>
</feature>
<dbReference type="SUPFAM" id="SSF141072">
    <property type="entry name" value="CalX-like"/>
    <property type="match status" value="1"/>
</dbReference>
<evidence type="ECO:0000256" key="4">
    <source>
        <dbReference type="SAM" id="SignalP"/>
    </source>
</evidence>
<dbReference type="Pfam" id="PF03372">
    <property type="entry name" value="Exo_endo_phos"/>
    <property type="match status" value="1"/>
</dbReference>
<dbReference type="Pfam" id="PF03160">
    <property type="entry name" value="Calx-beta"/>
    <property type="match status" value="1"/>
</dbReference>
<comment type="caution">
    <text evidence="6">The sequence shown here is derived from an EMBL/GenBank/DDBJ whole genome shotgun (WGS) entry which is preliminary data.</text>
</comment>
<dbReference type="InterPro" id="IPR006644">
    <property type="entry name" value="Cadg"/>
</dbReference>
<sequence>MLLRLRAANLLWLLCATFFFALTGRAQTPLLTEDFTSAPLPYTLTTSPSVWIPHSGTGTNSIQASSPGLTYAGLTTAGGSAAMTTGEDVNRTFTTQSSGPVYASFLVNVSSATSTGDYFFHLSTSPANGTYFVGRVYVRSASGGFQFGLGKNSESSSVYNSTVLSTGTTYFVVLKYTLNGGLINDQADLFVSPVLGQAEPVATITTSFTSTDAPTIGSVALRQAAGNAPNLRVDYIRVGTTWGSVTTNAPTLTTTPTSLTGFTTFEGTTSATKSYTLTGNNLTDPVSVSSTTDIEFSPDGVIFYTTPLSFTPSSGALSQVIYVRLADTAPLGSFSGTITNTASSTLAASVPVSGQVNDPNAVIVSIAATDATGAEEGSDPVVFTVSRTGDLTNPLTVTYTVGGNATNGTDYTPTLSGTVTVPAFQSSVDITLTPVDDALFEATETINLMLAEVVAYEVGTSSATATIADNDTRIRHIQGNGHISPLAGTTVTNVPGIVTALRSSGFWMQDSSPDNDDNTSEGIFVFTSTNPTVLVGQEVRVSGTAQEYRAGNDQNLSVTQIASTMVTVWSLDNPLPAPIVISSQIGAGRRIPTDVISNDFPASGDVELSIFDPTEDGLDFFETLEGMRVQINNPVTTGFRNTFGELYVIADQGAGATGVNARRSITISGANSTSIGSAITNSDFNPERIQIDDVLYGNGNTPNENVGTLLNTIIGVVNYDFLNYEILPSVAPTVSASNVPLTKETSGLIPTTNQLLVASFNVENLAGNEPQAKFDGLAAAIRTNLASPDIIALEEIQDNDGSANSGTVDASTTLSRLISAITAAGGPTYQYRQINPVDGADGGQSGGNIRVGILFNPARVQFVDRPGGGSTVNTTVSNVGGLPRISSSPGRILDPNPGEVDSYVGDDFTATRKPLVGELMFNGQPIYLIVNHFSSRGGSGALTQRFQPPTQEEQGRREEQAKVVNDFVDQLLAVNPNTNIIVAGDFNEFQFLPALQYLKGNVNGGTAVLTNLIETLPVEERYTYNFDGNAQALDYILASNFMSVNGYDAIHMNAEFLDQLSDHDPSVARFNFPPVPAPLALTLTANPTTLLTTGSTSLSAIVSGGTGPYSYTFSGPGMITPTSHSATVSGIPAGVQTFTVTIADSTTPTSQTISATVSVTVTQANTAPTVANPILSQTATVGVAYSFSVSNTVPAPTFTDAETPNSLTLSVSGLPAGLSFAAPNVISGTPSTTVGSPFTVTVTATDPGNLSVSTTFTLTIAPPPNTAPTLVTPIGNQTATVGLAYSFTVPAGTFTDAQTPNSLVLSVSGLPAGLSFTAPSTISGTPSTTVGSPFTVTVKATDPDGLSASTTFTLTVLPPPNTPPTVANLIGSQTATVGQAYSFNIPSNTFTDAQTPGSLTLSVSGLPAGLNFTAPNVISGTPSTTVGSPFTVTVKATDPGSLSVSTTFQLTVLPVPNTAPTVVGSIGNRTAPVNQAFTMNIPAGIFTDAQTPNGLVLSVSGLPAGLSFTAPSTISGTPSTTVGSPFTVTVVATDPGGLSVATTFQITVSNTASCVNMFTVKTGNWNDPTVWSCGRLPVSTDPVTVNHVVTLPAGYTGNALRVTFGPGGRITHSSGSRLKLVVN</sequence>
<dbReference type="PANTHER" id="PTHR42834">
    <property type="entry name" value="ENDONUCLEASE/EXONUCLEASE/PHOSPHATASE FAMILY PROTEIN (AFU_ORTHOLOGUE AFUA_3G09210)"/>
    <property type="match status" value="1"/>
</dbReference>
<keyword evidence="6" id="KW-0255">Endonuclease</keyword>
<evidence type="ECO:0000313" key="6">
    <source>
        <dbReference type="EMBL" id="MBD2699724.1"/>
    </source>
</evidence>
<keyword evidence="6" id="KW-0378">Hydrolase</keyword>
<dbReference type="EMBL" id="JACWZY010000002">
    <property type="protein sequence ID" value="MBD2699724.1"/>
    <property type="molecule type" value="Genomic_DNA"/>
</dbReference>
<dbReference type="SMART" id="SM00237">
    <property type="entry name" value="Calx_beta"/>
    <property type="match status" value="1"/>
</dbReference>
<feature type="domain" description="Cadherin" evidence="5">
    <location>
        <begin position="1316"/>
        <end position="1462"/>
    </location>
</feature>
<dbReference type="InterPro" id="IPR002126">
    <property type="entry name" value="Cadherin-like_dom"/>
</dbReference>
<dbReference type="PROSITE" id="PS50268">
    <property type="entry name" value="CADHERIN_2"/>
    <property type="match status" value="1"/>
</dbReference>
<evidence type="ECO:0000259" key="5">
    <source>
        <dbReference type="PROSITE" id="PS50268"/>
    </source>
</evidence>
<keyword evidence="6" id="KW-0540">Nuclease</keyword>
<keyword evidence="1 4" id="KW-0732">Signal</keyword>
<dbReference type="SUPFAM" id="SSF49313">
    <property type="entry name" value="Cadherin-like"/>
    <property type="match status" value="4"/>
</dbReference>
<dbReference type="SMART" id="SM00736">
    <property type="entry name" value="CADG"/>
    <property type="match status" value="4"/>
</dbReference>
<evidence type="ECO:0000313" key="7">
    <source>
        <dbReference type="Proteomes" id="UP000598820"/>
    </source>
</evidence>
<dbReference type="Proteomes" id="UP000598820">
    <property type="component" value="Unassembled WGS sequence"/>
</dbReference>
<keyword evidence="2" id="KW-0677">Repeat</keyword>
<dbReference type="GO" id="GO:0007156">
    <property type="term" value="P:homophilic cell adhesion via plasma membrane adhesion molecules"/>
    <property type="evidence" value="ECO:0007669"/>
    <property type="project" value="InterPro"/>
</dbReference>
<dbReference type="Gene3D" id="3.60.10.10">
    <property type="entry name" value="Endonuclease/exonuclease/phosphatase"/>
    <property type="match status" value="1"/>
</dbReference>
<dbReference type="GO" id="GO:0007154">
    <property type="term" value="P:cell communication"/>
    <property type="evidence" value="ECO:0007669"/>
    <property type="project" value="InterPro"/>
</dbReference>
<keyword evidence="3" id="KW-0106">Calcium</keyword>
<dbReference type="Pfam" id="PF05345">
    <property type="entry name" value="He_PIG"/>
    <property type="match status" value="4"/>
</dbReference>
<keyword evidence="7" id="KW-1185">Reference proteome</keyword>
<dbReference type="InterPro" id="IPR013783">
    <property type="entry name" value="Ig-like_fold"/>
</dbReference>
<accession>A0A926XT57</accession>
<dbReference type="SUPFAM" id="SSF56219">
    <property type="entry name" value="DNase I-like"/>
    <property type="match status" value="1"/>
</dbReference>
<dbReference type="InterPro" id="IPR038081">
    <property type="entry name" value="CalX-like_sf"/>
</dbReference>
<proteinExistence type="predicted"/>
<dbReference type="InterPro" id="IPR015919">
    <property type="entry name" value="Cadherin-like_sf"/>
</dbReference>
<gene>
    <name evidence="6" type="ORF">IC229_03685</name>
</gene>
<reference evidence="6" key="1">
    <citation type="submission" date="2020-09" db="EMBL/GenBank/DDBJ databases">
        <authorList>
            <person name="Kim M.K."/>
        </authorList>
    </citation>
    <scope>NUCLEOTIDE SEQUENCE</scope>
    <source>
        <strain evidence="6">BT702</strain>
    </source>
</reference>
<dbReference type="InterPro" id="IPR005135">
    <property type="entry name" value="Endo/exonuclease/phosphatase"/>
</dbReference>